<dbReference type="EMBL" id="LXQA010344319">
    <property type="protein sequence ID" value="MCI45450.1"/>
    <property type="molecule type" value="Genomic_DNA"/>
</dbReference>
<reference evidence="1 2" key="1">
    <citation type="journal article" date="2018" name="Front. Plant Sci.">
        <title>Red Clover (Trifolium pratense) and Zigzag Clover (T. medium) - A Picture of Genomic Similarities and Differences.</title>
        <authorList>
            <person name="Dluhosova J."/>
            <person name="Istvanek J."/>
            <person name="Nedelnik J."/>
            <person name="Repkova J."/>
        </authorList>
    </citation>
    <scope>NUCLEOTIDE SEQUENCE [LARGE SCALE GENOMIC DNA]</scope>
    <source>
        <strain evidence="2">cv. 10/8</strain>
        <tissue evidence="1">Leaf</tissue>
    </source>
</reference>
<accession>A0A392SBX7</accession>
<protein>
    <submittedName>
        <fullName evidence="1">Uncharacterized protein</fullName>
    </submittedName>
</protein>
<name>A0A392SBX7_9FABA</name>
<dbReference type="AlphaFoldDB" id="A0A392SBX7"/>
<dbReference type="Proteomes" id="UP000265520">
    <property type="component" value="Unassembled WGS sequence"/>
</dbReference>
<sequence>MPARGVKARAQGAVVYCCCCYWLQFPALGAVHPARGA</sequence>
<evidence type="ECO:0000313" key="2">
    <source>
        <dbReference type="Proteomes" id="UP000265520"/>
    </source>
</evidence>
<feature type="non-terminal residue" evidence="1">
    <location>
        <position position="37"/>
    </location>
</feature>
<evidence type="ECO:0000313" key="1">
    <source>
        <dbReference type="EMBL" id="MCI45450.1"/>
    </source>
</evidence>
<organism evidence="1 2">
    <name type="scientific">Trifolium medium</name>
    <dbReference type="NCBI Taxonomy" id="97028"/>
    <lineage>
        <taxon>Eukaryota</taxon>
        <taxon>Viridiplantae</taxon>
        <taxon>Streptophyta</taxon>
        <taxon>Embryophyta</taxon>
        <taxon>Tracheophyta</taxon>
        <taxon>Spermatophyta</taxon>
        <taxon>Magnoliopsida</taxon>
        <taxon>eudicotyledons</taxon>
        <taxon>Gunneridae</taxon>
        <taxon>Pentapetalae</taxon>
        <taxon>rosids</taxon>
        <taxon>fabids</taxon>
        <taxon>Fabales</taxon>
        <taxon>Fabaceae</taxon>
        <taxon>Papilionoideae</taxon>
        <taxon>50 kb inversion clade</taxon>
        <taxon>NPAAA clade</taxon>
        <taxon>Hologalegina</taxon>
        <taxon>IRL clade</taxon>
        <taxon>Trifolieae</taxon>
        <taxon>Trifolium</taxon>
    </lineage>
</organism>
<proteinExistence type="predicted"/>
<comment type="caution">
    <text evidence="1">The sequence shown here is derived from an EMBL/GenBank/DDBJ whole genome shotgun (WGS) entry which is preliminary data.</text>
</comment>
<keyword evidence="2" id="KW-1185">Reference proteome</keyword>